<dbReference type="InterPro" id="IPR011009">
    <property type="entry name" value="Kinase-like_dom_sf"/>
</dbReference>
<accession>A0AAN5CWB7</accession>
<dbReference type="EMBL" id="BTRK01000005">
    <property type="protein sequence ID" value="GMR51505.1"/>
    <property type="molecule type" value="Genomic_DNA"/>
</dbReference>
<dbReference type="SUPFAM" id="SSF56112">
    <property type="entry name" value="Protein kinase-like (PK-like)"/>
    <property type="match status" value="1"/>
</dbReference>
<organism evidence="1 2">
    <name type="scientific">Pristionchus mayeri</name>
    <dbReference type="NCBI Taxonomy" id="1317129"/>
    <lineage>
        <taxon>Eukaryota</taxon>
        <taxon>Metazoa</taxon>
        <taxon>Ecdysozoa</taxon>
        <taxon>Nematoda</taxon>
        <taxon>Chromadorea</taxon>
        <taxon>Rhabditida</taxon>
        <taxon>Rhabditina</taxon>
        <taxon>Diplogasteromorpha</taxon>
        <taxon>Diplogasteroidea</taxon>
        <taxon>Neodiplogasteridae</taxon>
        <taxon>Pristionchus</taxon>
    </lineage>
</organism>
<dbReference type="AlphaFoldDB" id="A0AAN5CWB7"/>
<sequence length="89" mass="10160">MGTPKEDFISSLDESVLEFVRTKSPNCPPQGMDRILPKSDFEAQTRGLTMTNARDLVSKLLEIDPSKRYSASEALLHPYVRSFRREEEV</sequence>
<feature type="non-terminal residue" evidence="1">
    <location>
        <position position="89"/>
    </location>
</feature>
<dbReference type="Gene3D" id="1.10.510.10">
    <property type="entry name" value="Transferase(Phosphotransferase) domain 1"/>
    <property type="match status" value="1"/>
</dbReference>
<keyword evidence="2" id="KW-1185">Reference proteome</keyword>
<evidence type="ECO:0000313" key="1">
    <source>
        <dbReference type="EMBL" id="GMR51505.1"/>
    </source>
</evidence>
<dbReference type="Proteomes" id="UP001328107">
    <property type="component" value="Unassembled WGS sequence"/>
</dbReference>
<name>A0AAN5CWB7_9BILA</name>
<protein>
    <recommendedName>
        <fullName evidence="3">Protein kinase</fullName>
    </recommendedName>
</protein>
<evidence type="ECO:0008006" key="3">
    <source>
        <dbReference type="Google" id="ProtNLM"/>
    </source>
</evidence>
<comment type="caution">
    <text evidence="1">The sequence shown here is derived from an EMBL/GenBank/DDBJ whole genome shotgun (WGS) entry which is preliminary data.</text>
</comment>
<proteinExistence type="predicted"/>
<evidence type="ECO:0000313" key="2">
    <source>
        <dbReference type="Proteomes" id="UP001328107"/>
    </source>
</evidence>
<gene>
    <name evidence="1" type="ORF">PMAYCL1PPCAC_21700</name>
</gene>
<reference evidence="2" key="1">
    <citation type="submission" date="2022-10" db="EMBL/GenBank/DDBJ databases">
        <title>Genome assembly of Pristionchus species.</title>
        <authorList>
            <person name="Yoshida K."/>
            <person name="Sommer R.J."/>
        </authorList>
    </citation>
    <scope>NUCLEOTIDE SEQUENCE [LARGE SCALE GENOMIC DNA]</scope>
    <source>
        <strain evidence="2">RS5460</strain>
    </source>
</reference>